<feature type="compositionally biased region" description="Polar residues" evidence="1">
    <location>
        <begin position="35"/>
        <end position="55"/>
    </location>
</feature>
<feature type="region of interest" description="Disordered" evidence="1">
    <location>
        <begin position="30"/>
        <end position="55"/>
    </location>
</feature>
<dbReference type="KEGG" id="pbk:Back11_08360"/>
<dbReference type="OrthoDB" id="2636783at2"/>
<dbReference type="Proteomes" id="UP000275368">
    <property type="component" value="Chromosome"/>
</dbReference>
<dbReference type="Gene3D" id="3.40.190.10">
    <property type="entry name" value="Periplasmic binding protein-like II"/>
    <property type="match status" value="2"/>
</dbReference>
<dbReference type="RefSeq" id="WP_125653849.1">
    <property type="nucleotide sequence ID" value="NZ_AP019308.1"/>
</dbReference>
<accession>A0A3G9J0U7</accession>
<proteinExistence type="predicted"/>
<dbReference type="Pfam" id="PF12010">
    <property type="entry name" value="DUF3502"/>
    <property type="match status" value="1"/>
</dbReference>
<sequence>MKKGKGIRSASALLATSLLLTGGLVGCGDKKNENESAQPNTTPQNTASQTESATSKLDPVDLTWYLDDTPQADIASVEAEMNKILKDKLNVTLHLKLVDWGAYDQKMQLVNAGGDDYDLAFTANWANNYYQNVNKGAFIPLDDLLDKYAPTIMQTIPKMGWDAAKVKGKIYAIPNYQAWTMTNGVALQKDLADKYGIKSESIKKLDDLAPFLAQVKQNNPDMIPYENSYDGTFGKNIVYYGFDEVAGRNVPGTIKLTDTSLKVVNQFESEEYKSYVTLMRDWNQKGFMRKDAATLKDVQADRKAGKTASLNAGNIAPGGDAGIAASLGGKAVNVVSLSQPYLLTSSIIATMTGVSTTSKNPERAVMLMDLLFKDKQLYNLLAHGIEGKHYKKVDENTVEAIKDSGYDPQFDWEIGNQFNGYYLKGQQPGTWEATIKMNQSATPSPLLGFSFDPTPVKTEIAQSGTVTSQYVAMLETGSVDPAKVLPEFIDKLKKAGSDKIVAEEQKQIDAWKQSKGK</sequence>
<feature type="signal peptide" evidence="2">
    <location>
        <begin position="1"/>
        <end position="27"/>
    </location>
</feature>
<dbReference type="SUPFAM" id="SSF53850">
    <property type="entry name" value="Periplasmic binding protein-like II"/>
    <property type="match status" value="1"/>
</dbReference>
<gene>
    <name evidence="3" type="ORF">Back11_08360</name>
</gene>
<evidence type="ECO:0000313" key="3">
    <source>
        <dbReference type="EMBL" id="BBH19491.1"/>
    </source>
</evidence>
<evidence type="ECO:0000256" key="1">
    <source>
        <dbReference type="SAM" id="MobiDB-lite"/>
    </source>
</evidence>
<dbReference type="AlphaFoldDB" id="A0A3G9J0U7"/>
<dbReference type="EMBL" id="AP019308">
    <property type="protein sequence ID" value="BBH19491.1"/>
    <property type="molecule type" value="Genomic_DNA"/>
</dbReference>
<evidence type="ECO:0000256" key="2">
    <source>
        <dbReference type="SAM" id="SignalP"/>
    </source>
</evidence>
<dbReference type="PROSITE" id="PS51257">
    <property type="entry name" value="PROKAR_LIPOPROTEIN"/>
    <property type="match status" value="1"/>
</dbReference>
<keyword evidence="4" id="KW-1185">Reference proteome</keyword>
<feature type="chain" id="PRO_5043848306" evidence="2">
    <location>
        <begin position="28"/>
        <end position="517"/>
    </location>
</feature>
<keyword evidence="2" id="KW-0732">Signal</keyword>
<evidence type="ECO:0000313" key="4">
    <source>
        <dbReference type="Proteomes" id="UP000275368"/>
    </source>
</evidence>
<protein>
    <submittedName>
        <fullName evidence="3">ABC transporter substrate-binding protein</fullName>
    </submittedName>
</protein>
<organism evidence="3 4">
    <name type="scientific">Paenibacillus baekrokdamisoli</name>
    <dbReference type="NCBI Taxonomy" id="1712516"/>
    <lineage>
        <taxon>Bacteria</taxon>
        <taxon>Bacillati</taxon>
        <taxon>Bacillota</taxon>
        <taxon>Bacilli</taxon>
        <taxon>Bacillales</taxon>
        <taxon>Paenibacillaceae</taxon>
        <taxon>Paenibacillus</taxon>
    </lineage>
</organism>
<name>A0A3G9J0U7_9BACL</name>
<dbReference type="InterPro" id="IPR022627">
    <property type="entry name" value="DUF3502"/>
</dbReference>
<reference evidence="3 4" key="1">
    <citation type="submission" date="2018-11" db="EMBL/GenBank/DDBJ databases">
        <title>Complete genome sequence of Paenibacillus baekrokdamisoli strain KCTC 33723.</title>
        <authorList>
            <person name="Kang S.W."/>
            <person name="Lee K.C."/>
            <person name="Kim K.K."/>
            <person name="Kim J.S."/>
            <person name="Kim D.S."/>
            <person name="Ko S.H."/>
            <person name="Yang S.H."/>
            <person name="Lee J.S."/>
        </authorList>
    </citation>
    <scope>NUCLEOTIDE SEQUENCE [LARGE SCALE GENOMIC DNA]</scope>
    <source>
        <strain evidence="3 4">KCTC 33723</strain>
    </source>
</reference>